<evidence type="ECO:0000256" key="3">
    <source>
        <dbReference type="ARBA" id="ARBA00022723"/>
    </source>
</evidence>
<dbReference type="Proteomes" id="UP000469558">
    <property type="component" value="Unassembled WGS sequence"/>
</dbReference>
<evidence type="ECO:0000313" key="9">
    <source>
        <dbReference type="EMBL" id="TVY85007.1"/>
    </source>
</evidence>
<keyword evidence="6" id="KW-0106">Calcium</keyword>
<dbReference type="PANTHER" id="PTHR33938">
    <property type="entry name" value="FERULOYL ESTERASE B-RELATED"/>
    <property type="match status" value="1"/>
</dbReference>
<evidence type="ECO:0000256" key="7">
    <source>
        <dbReference type="ARBA" id="ARBA00023157"/>
    </source>
</evidence>
<keyword evidence="3" id="KW-0479">Metal-binding</keyword>
<dbReference type="SUPFAM" id="SSF53474">
    <property type="entry name" value="alpha/beta-Hydrolases"/>
    <property type="match status" value="1"/>
</dbReference>
<evidence type="ECO:0000313" key="10">
    <source>
        <dbReference type="Proteomes" id="UP000469558"/>
    </source>
</evidence>
<dbReference type="OrthoDB" id="3039123at2759"/>
<evidence type="ECO:0000256" key="6">
    <source>
        <dbReference type="ARBA" id="ARBA00022837"/>
    </source>
</evidence>
<name>A0A8T9CKH4_9HELO</name>
<reference evidence="9 10" key="1">
    <citation type="submission" date="2018-05" db="EMBL/GenBank/DDBJ databases">
        <title>Genome sequencing and assembly of the regulated plant pathogen Lachnellula willkommii and related sister species for the development of diagnostic species identification markers.</title>
        <authorList>
            <person name="Giroux E."/>
            <person name="Bilodeau G."/>
        </authorList>
    </citation>
    <scope>NUCLEOTIDE SEQUENCE [LARGE SCALE GENOMIC DNA]</scope>
    <source>
        <strain evidence="9 10">CBS 268.59</strain>
    </source>
</reference>
<dbReference type="Pfam" id="PF07519">
    <property type="entry name" value="Tannase"/>
    <property type="match status" value="1"/>
</dbReference>
<evidence type="ECO:0000256" key="2">
    <source>
        <dbReference type="ARBA" id="ARBA00022487"/>
    </source>
</evidence>
<evidence type="ECO:0000256" key="1">
    <source>
        <dbReference type="ARBA" id="ARBA00006249"/>
    </source>
</evidence>
<keyword evidence="2" id="KW-0719">Serine esterase</keyword>
<proteinExistence type="inferred from homology"/>
<dbReference type="AlphaFoldDB" id="A0A8T9CKH4"/>
<organism evidence="9 10">
    <name type="scientific">Lachnellula suecica</name>
    <dbReference type="NCBI Taxonomy" id="602035"/>
    <lineage>
        <taxon>Eukaryota</taxon>
        <taxon>Fungi</taxon>
        <taxon>Dikarya</taxon>
        <taxon>Ascomycota</taxon>
        <taxon>Pezizomycotina</taxon>
        <taxon>Leotiomycetes</taxon>
        <taxon>Helotiales</taxon>
        <taxon>Lachnaceae</taxon>
        <taxon>Lachnellula</taxon>
    </lineage>
</organism>
<accession>A0A8T9CKH4</accession>
<sequence length="524" mass="55770">MAKINNAFITLASIFALASAAQSCITINDLNVPGAEILNITSILQTNVSAPAPPPDPAYTGISFCDVTIVLTHPGGNDTVTVEIWLPTTGWNSRFQATGGGGFSSGIGSALLGPAVAQGYSAASTDGGNLGFGFQINPEAFDSDYNVIPGIFEDYIYRSVHDMAVVGKAVTEIYYGKAPSFSYWNGCSTGGRQGVNEAQMYPDDFNGIMAAAPVINLGQDVIAFEWPYIVMNNEKTFPSQCVFNTFLNASIAQCDGLDGVKDGLISNIKDCDFDPYSLVGKQVECDGTSNTISHSVATVYRKILEGPRTPSGEQLWYGLELGVRTNDLYTGDANTATSNGTTIAVPFPVTDEWIKYFLKLDPSYDTSTITYAESAELFAQSVNDMVNSSSNNPDLSPFHKAGGKMIVWHGLSDNIAPPGGTLNYRHRVESLMGGTGAVDDFWRLFFVPGISHCGGGYGPVPTDPLAAIVAWVENGTAPDTLAAQFTDPSGAVVNHDICRYPLVSRHDGKGDPKVASSYTCAESF</sequence>
<dbReference type="InterPro" id="IPR011118">
    <property type="entry name" value="Tannase/feruloyl_esterase"/>
</dbReference>
<comment type="similarity">
    <text evidence="1 8">Belongs to the tannase family.</text>
</comment>
<protein>
    <recommendedName>
        <fullName evidence="8">Carboxylic ester hydrolase</fullName>
        <ecNumber evidence="8">3.1.1.-</ecNumber>
    </recommendedName>
</protein>
<comment type="caution">
    <text evidence="9">The sequence shown here is derived from an EMBL/GenBank/DDBJ whole genome shotgun (WGS) entry which is preliminary data.</text>
</comment>
<dbReference type="InterPro" id="IPR029058">
    <property type="entry name" value="AB_hydrolase_fold"/>
</dbReference>
<evidence type="ECO:0000256" key="8">
    <source>
        <dbReference type="RuleBase" id="RU361238"/>
    </source>
</evidence>
<gene>
    <name evidence="9" type="ORF">LSUE1_G003433</name>
</gene>
<keyword evidence="10" id="KW-1185">Reference proteome</keyword>
<dbReference type="EC" id="3.1.1.-" evidence="8"/>
<feature type="signal peptide" evidence="8">
    <location>
        <begin position="1"/>
        <end position="20"/>
    </location>
</feature>
<keyword evidence="7" id="KW-1015">Disulfide bond</keyword>
<evidence type="ECO:0000256" key="5">
    <source>
        <dbReference type="ARBA" id="ARBA00022801"/>
    </source>
</evidence>
<dbReference type="PROSITE" id="PS51257">
    <property type="entry name" value="PROKAR_LIPOPROTEIN"/>
    <property type="match status" value="1"/>
</dbReference>
<dbReference type="GO" id="GO:0046872">
    <property type="term" value="F:metal ion binding"/>
    <property type="evidence" value="ECO:0007669"/>
    <property type="project" value="UniProtKB-KW"/>
</dbReference>
<dbReference type="GO" id="GO:0030600">
    <property type="term" value="F:feruloyl esterase activity"/>
    <property type="evidence" value="ECO:0007669"/>
    <property type="project" value="UniProtKB-ARBA"/>
</dbReference>
<dbReference type="EMBL" id="QGMK01000037">
    <property type="protein sequence ID" value="TVY85007.1"/>
    <property type="molecule type" value="Genomic_DNA"/>
</dbReference>
<dbReference type="PANTHER" id="PTHR33938:SF8">
    <property type="entry name" value="CARBOXYLIC ESTER HYDROLASE"/>
    <property type="match status" value="1"/>
</dbReference>
<keyword evidence="4 8" id="KW-0732">Signal</keyword>
<feature type="chain" id="PRO_5035968472" description="Carboxylic ester hydrolase" evidence="8">
    <location>
        <begin position="21"/>
        <end position="524"/>
    </location>
</feature>
<evidence type="ECO:0000256" key="4">
    <source>
        <dbReference type="ARBA" id="ARBA00022729"/>
    </source>
</evidence>
<keyword evidence="5 8" id="KW-0378">Hydrolase</keyword>